<gene>
    <name evidence="2" type="ORF">AGRA3207_007364</name>
</gene>
<keyword evidence="1" id="KW-1133">Transmembrane helix</keyword>
<dbReference type="Proteomes" id="UP001049518">
    <property type="component" value="Chromosome"/>
</dbReference>
<proteinExistence type="predicted"/>
<protein>
    <recommendedName>
        <fullName evidence="4">Peptidase M48 domain-containing protein</fullName>
    </recommendedName>
</protein>
<keyword evidence="1" id="KW-0472">Membrane</keyword>
<evidence type="ECO:0008006" key="4">
    <source>
        <dbReference type="Google" id="ProtNLM"/>
    </source>
</evidence>
<evidence type="ECO:0000256" key="1">
    <source>
        <dbReference type="SAM" id="Phobius"/>
    </source>
</evidence>
<reference evidence="2" key="1">
    <citation type="submission" date="2020-07" db="EMBL/GenBank/DDBJ databases">
        <authorList>
            <person name="Tarantini F.S."/>
            <person name="Hong K.W."/>
            <person name="Chan K.G."/>
        </authorList>
    </citation>
    <scope>NUCLEOTIDE SEQUENCE</scope>
    <source>
        <strain evidence="2">32-07</strain>
    </source>
</reference>
<dbReference type="EMBL" id="CP059572">
    <property type="protein sequence ID" value="QXJ25809.1"/>
    <property type="molecule type" value="Genomic_DNA"/>
</dbReference>
<dbReference type="RefSeq" id="WP_231332007.1">
    <property type="nucleotide sequence ID" value="NZ_CP059572.1"/>
</dbReference>
<name>A0ABX8R6D3_9ACTN</name>
<feature type="transmembrane region" description="Helical" evidence="1">
    <location>
        <begin position="275"/>
        <end position="297"/>
    </location>
</feature>
<keyword evidence="1" id="KW-0812">Transmembrane</keyword>
<accession>A0ABX8R6D3</accession>
<organism evidence="2 3">
    <name type="scientific">Actinomadura graeca</name>
    <dbReference type="NCBI Taxonomy" id="2750812"/>
    <lineage>
        <taxon>Bacteria</taxon>
        <taxon>Bacillati</taxon>
        <taxon>Actinomycetota</taxon>
        <taxon>Actinomycetes</taxon>
        <taxon>Streptosporangiales</taxon>
        <taxon>Thermomonosporaceae</taxon>
        <taxon>Actinomadura</taxon>
    </lineage>
</organism>
<sequence length="448" mass="49941">MALTADEVAARARNAVITADDHYYLPEGKLLDWPDHPDYNERLFSPISDMLAEYPHLADDLGYAWAADRSAYRTFMDVVFQRHLLELLADVDPSHPGLIDANPVAARMAINRDFVSYAQPGRDLDFIFIGRGFMDVLKYFTEMTLDIIDLAPASNGQRSWWGPANLEDICRSHSQGVAKAIITFFNRSTKVWEEEFPSGGSPISDRLRAGPGLMPYTYDAVESFIVGHELAHLLNRHDVRDTTPIKEVNADWAAISLQTARHGTQNRLFGSAEPAAIALILGGPGFYLLGSIFYHIAAFREWVYSKPIDPHLETIIQLNVRKILYREFIAHLHGSSTLHYVDQCGQAISRIMELCYASLYGISQGRNAKAAGRLIPFIDEDPFECMWDADRATGDLLPCELPRCYDPANAQWSAPASIEEAIRDAIVEILDEYLGDSTDGGGASRSGQ</sequence>
<evidence type="ECO:0000313" key="2">
    <source>
        <dbReference type="EMBL" id="QXJ25809.1"/>
    </source>
</evidence>
<keyword evidence="3" id="KW-1185">Reference proteome</keyword>
<evidence type="ECO:0000313" key="3">
    <source>
        <dbReference type="Proteomes" id="UP001049518"/>
    </source>
</evidence>